<gene>
    <name evidence="2" type="ORF">FB45DRAFT_876023</name>
</gene>
<dbReference type="Proteomes" id="UP001221142">
    <property type="component" value="Unassembled WGS sequence"/>
</dbReference>
<keyword evidence="1" id="KW-0472">Membrane</keyword>
<keyword evidence="1" id="KW-0812">Transmembrane</keyword>
<reference evidence="2" key="1">
    <citation type="submission" date="2023-03" db="EMBL/GenBank/DDBJ databases">
        <title>Massive genome expansion in bonnet fungi (Mycena s.s.) driven by repeated elements and novel gene families across ecological guilds.</title>
        <authorList>
            <consortium name="Lawrence Berkeley National Laboratory"/>
            <person name="Harder C.B."/>
            <person name="Miyauchi S."/>
            <person name="Viragh M."/>
            <person name="Kuo A."/>
            <person name="Thoen E."/>
            <person name="Andreopoulos B."/>
            <person name="Lu D."/>
            <person name="Skrede I."/>
            <person name="Drula E."/>
            <person name="Henrissat B."/>
            <person name="Morin E."/>
            <person name="Kohler A."/>
            <person name="Barry K."/>
            <person name="LaButti K."/>
            <person name="Morin E."/>
            <person name="Salamov A."/>
            <person name="Lipzen A."/>
            <person name="Mereny Z."/>
            <person name="Hegedus B."/>
            <person name="Baldrian P."/>
            <person name="Stursova M."/>
            <person name="Weitz H."/>
            <person name="Taylor A."/>
            <person name="Grigoriev I.V."/>
            <person name="Nagy L.G."/>
            <person name="Martin F."/>
            <person name="Kauserud H."/>
        </authorList>
    </citation>
    <scope>NUCLEOTIDE SEQUENCE</scope>
    <source>
        <strain evidence="2">9284</strain>
    </source>
</reference>
<feature type="transmembrane region" description="Helical" evidence="1">
    <location>
        <begin position="32"/>
        <end position="53"/>
    </location>
</feature>
<sequence length="146" mass="16617">MNFNLVDVGHSRERQQLPEAPWQLSKACWQSIMLLMHSSFILPASGFIIYIGICTEFREQHPSCPECIHVESTVNEHSDLLAGMKMFAQLVVNNVIIQQNVTTFHITILREAQGVRLIGFAEIAQDPDEGPLLEKRNNCSNYHLQK</sequence>
<evidence type="ECO:0000256" key="1">
    <source>
        <dbReference type="SAM" id="Phobius"/>
    </source>
</evidence>
<accession>A0AAD7F9C0</accession>
<proteinExistence type="predicted"/>
<protein>
    <submittedName>
        <fullName evidence="2">Uncharacterized protein</fullName>
    </submittedName>
</protein>
<organism evidence="2 3">
    <name type="scientific">Roridomyces roridus</name>
    <dbReference type="NCBI Taxonomy" id="1738132"/>
    <lineage>
        <taxon>Eukaryota</taxon>
        <taxon>Fungi</taxon>
        <taxon>Dikarya</taxon>
        <taxon>Basidiomycota</taxon>
        <taxon>Agaricomycotina</taxon>
        <taxon>Agaricomycetes</taxon>
        <taxon>Agaricomycetidae</taxon>
        <taxon>Agaricales</taxon>
        <taxon>Marasmiineae</taxon>
        <taxon>Mycenaceae</taxon>
        <taxon>Roridomyces</taxon>
    </lineage>
</organism>
<evidence type="ECO:0000313" key="2">
    <source>
        <dbReference type="EMBL" id="KAJ7610220.1"/>
    </source>
</evidence>
<keyword evidence="3" id="KW-1185">Reference proteome</keyword>
<name>A0AAD7F9C0_9AGAR</name>
<keyword evidence="1" id="KW-1133">Transmembrane helix</keyword>
<evidence type="ECO:0000313" key="3">
    <source>
        <dbReference type="Proteomes" id="UP001221142"/>
    </source>
</evidence>
<dbReference type="EMBL" id="JARKIF010000036">
    <property type="protein sequence ID" value="KAJ7610220.1"/>
    <property type="molecule type" value="Genomic_DNA"/>
</dbReference>
<comment type="caution">
    <text evidence="2">The sequence shown here is derived from an EMBL/GenBank/DDBJ whole genome shotgun (WGS) entry which is preliminary data.</text>
</comment>
<dbReference type="AlphaFoldDB" id="A0AAD7F9C0"/>